<protein>
    <submittedName>
        <fullName evidence="3">Tripartite tricarboxylate transporter TctB family protein</fullName>
    </submittedName>
</protein>
<dbReference type="Pfam" id="PF07331">
    <property type="entry name" value="TctB"/>
    <property type="match status" value="1"/>
</dbReference>
<keyword evidence="4" id="KW-1185">Reference proteome</keyword>
<dbReference type="Proteomes" id="UP000319671">
    <property type="component" value="Unassembled WGS sequence"/>
</dbReference>
<gene>
    <name evidence="3" type="ORF">FB550_11135</name>
</gene>
<comment type="caution">
    <text evidence="3">The sequence shown here is derived from an EMBL/GenBank/DDBJ whole genome shotgun (WGS) entry which is preliminary data.</text>
</comment>
<dbReference type="AlphaFoldDB" id="A0A561CZK4"/>
<dbReference type="RefSeq" id="WP_186446560.1">
    <property type="nucleotide sequence ID" value="NZ_VIVN01000011.1"/>
</dbReference>
<keyword evidence="1" id="KW-0812">Transmembrane</keyword>
<feature type="transmembrane region" description="Helical" evidence="1">
    <location>
        <begin position="12"/>
        <end position="31"/>
    </location>
</feature>
<sequence>MRIRHLSPDNIGGVTAIILGALSIYESLRLYPYSNKILTGDHTFPGLIGVLLVISGVTLIFKRNKKEEYEQTLPKGRIAYMMLGAIGILLIYCLIIDFIGYFFSTLLAFIFLIKLIGNYRWIFSIFISLIFTTVLYLLFIVLLKTPFPGIQLPF</sequence>
<feature type="domain" description="DUF1468" evidence="2">
    <location>
        <begin position="13"/>
        <end position="148"/>
    </location>
</feature>
<feature type="transmembrane region" description="Helical" evidence="1">
    <location>
        <begin position="43"/>
        <end position="61"/>
    </location>
</feature>
<keyword evidence="1" id="KW-1133">Transmembrane helix</keyword>
<evidence type="ECO:0000313" key="4">
    <source>
        <dbReference type="Proteomes" id="UP000319671"/>
    </source>
</evidence>
<accession>A0A561CZK4</accession>
<keyword evidence="1" id="KW-0472">Membrane</keyword>
<feature type="transmembrane region" description="Helical" evidence="1">
    <location>
        <begin position="119"/>
        <end position="143"/>
    </location>
</feature>
<evidence type="ECO:0000313" key="3">
    <source>
        <dbReference type="EMBL" id="TWD96387.1"/>
    </source>
</evidence>
<reference evidence="3 4" key="1">
    <citation type="submission" date="2019-06" db="EMBL/GenBank/DDBJ databases">
        <title>Sorghum-associated microbial communities from plants grown in Nebraska, USA.</title>
        <authorList>
            <person name="Schachtman D."/>
        </authorList>
    </citation>
    <scope>NUCLEOTIDE SEQUENCE [LARGE SCALE GENOMIC DNA]</scope>
    <source>
        <strain evidence="3 4">2482</strain>
    </source>
</reference>
<name>A0A561CZK4_9BACI</name>
<evidence type="ECO:0000256" key="1">
    <source>
        <dbReference type="SAM" id="Phobius"/>
    </source>
</evidence>
<dbReference type="EMBL" id="VIVN01000011">
    <property type="protein sequence ID" value="TWD96387.1"/>
    <property type="molecule type" value="Genomic_DNA"/>
</dbReference>
<evidence type="ECO:0000259" key="2">
    <source>
        <dbReference type="Pfam" id="PF07331"/>
    </source>
</evidence>
<proteinExistence type="predicted"/>
<organism evidence="3 4">
    <name type="scientific">Neobacillus bataviensis</name>
    <dbReference type="NCBI Taxonomy" id="220685"/>
    <lineage>
        <taxon>Bacteria</taxon>
        <taxon>Bacillati</taxon>
        <taxon>Bacillota</taxon>
        <taxon>Bacilli</taxon>
        <taxon>Bacillales</taxon>
        <taxon>Bacillaceae</taxon>
        <taxon>Neobacillus</taxon>
    </lineage>
</organism>
<feature type="transmembrane region" description="Helical" evidence="1">
    <location>
        <begin position="82"/>
        <end position="113"/>
    </location>
</feature>
<dbReference type="InterPro" id="IPR009936">
    <property type="entry name" value="DUF1468"/>
</dbReference>